<dbReference type="PROSITE" id="PS50002">
    <property type="entry name" value="SH3"/>
    <property type="match status" value="1"/>
</dbReference>
<dbReference type="InterPro" id="IPR001452">
    <property type="entry name" value="SH3_domain"/>
</dbReference>
<dbReference type="SUPFAM" id="SSF50044">
    <property type="entry name" value="SH3-domain"/>
    <property type="match status" value="1"/>
</dbReference>
<dbReference type="PANTHER" id="PTHR11824">
    <property type="entry name" value="VOLTAGE-DEPENDENT CALCIUM CHANNEL BETA SUBUNIT"/>
    <property type="match status" value="1"/>
</dbReference>
<dbReference type="WBParaSite" id="MBELARI_LOCUS21265">
    <property type="protein sequence ID" value="MBELARI_LOCUS21265"/>
    <property type="gene ID" value="MBELARI_LOCUS21265"/>
</dbReference>
<evidence type="ECO:0000256" key="2">
    <source>
        <dbReference type="PROSITE-ProRule" id="PRU00192"/>
    </source>
</evidence>
<evidence type="ECO:0000313" key="4">
    <source>
        <dbReference type="Proteomes" id="UP000887575"/>
    </source>
</evidence>
<dbReference type="AlphaFoldDB" id="A0AAF3F4H0"/>
<dbReference type="InterPro" id="IPR027417">
    <property type="entry name" value="P-loop_NTPase"/>
</dbReference>
<proteinExistence type="predicted"/>
<dbReference type="Proteomes" id="UP000887575">
    <property type="component" value="Unassembled WGS sequence"/>
</dbReference>
<dbReference type="Gene3D" id="3.40.50.300">
    <property type="entry name" value="P-loop containing nucleotide triphosphate hydrolases"/>
    <property type="match status" value="1"/>
</dbReference>
<evidence type="ECO:0000259" key="3">
    <source>
        <dbReference type="PROSITE" id="PS50002"/>
    </source>
</evidence>
<organism evidence="4 5">
    <name type="scientific">Mesorhabditis belari</name>
    <dbReference type="NCBI Taxonomy" id="2138241"/>
    <lineage>
        <taxon>Eukaryota</taxon>
        <taxon>Metazoa</taxon>
        <taxon>Ecdysozoa</taxon>
        <taxon>Nematoda</taxon>
        <taxon>Chromadorea</taxon>
        <taxon>Rhabditida</taxon>
        <taxon>Rhabditina</taxon>
        <taxon>Rhabditomorpha</taxon>
        <taxon>Rhabditoidea</taxon>
        <taxon>Rhabditidae</taxon>
        <taxon>Mesorhabditinae</taxon>
        <taxon>Mesorhabditis</taxon>
    </lineage>
</organism>
<evidence type="ECO:0000256" key="1">
    <source>
        <dbReference type="ARBA" id="ARBA00022443"/>
    </source>
</evidence>
<evidence type="ECO:0000313" key="5">
    <source>
        <dbReference type="WBParaSite" id="MBELARI_LOCUS21265"/>
    </source>
</evidence>
<protein>
    <recommendedName>
        <fullName evidence="3">SH3 domain-containing protein</fullName>
    </recommendedName>
</protein>
<name>A0AAF3F4H0_9BILA</name>
<keyword evidence="1 2" id="KW-0728">SH3 domain</keyword>
<dbReference type="SUPFAM" id="SSF52540">
    <property type="entry name" value="P-loop containing nucleoside triphosphate hydrolases"/>
    <property type="match status" value="1"/>
</dbReference>
<dbReference type="Gene3D" id="2.30.30.40">
    <property type="entry name" value="SH3 Domains"/>
    <property type="match status" value="1"/>
</dbReference>
<sequence>MHSLFREQLQSFLYAYKEPMKERGVPLIFDASKEHQYRKEFFKEDAWEKLEIAKKMKVGFAVKTNTDYDGALDRESPCREKTISFKKNQFLHIHARYSVDWWIGRHVEKKAKMGFIPTAKRIGKLEKCLDEEGTRLGQSSIWECSPPFTVVPSTRPIIFVGPAFHGSQITQLMHTALRSELTKRMGERVRKFKSDIGRKWMGRIDYEESERELKTITALCEDLSIILLEAPHVNTPLDLTGIHLAPIFVQIRVSNRSILMRLMNKTGIQNKKTELCGVDLLNSLPRDLFDVIIEEKGLPEATKRMCSFLEDYWTATHPTYEDI</sequence>
<reference evidence="5" key="1">
    <citation type="submission" date="2024-02" db="UniProtKB">
        <authorList>
            <consortium name="WormBaseParasite"/>
        </authorList>
    </citation>
    <scope>IDENTIFICATION</scope>
</reference>
<dbReference type="InterPro" id="IPR036028">
    <property type="entry name" value="SH3-like_dom_sf"/>
</dbReference>
<accession>A0AAF3F4H0</accession>
<feature type="domain" description="SH3" evidence="3">
    <location>
        <begin position="57"/>
        <end position="126"/>
    </location>
</feature>
<keyword evidence="4" id="KW-1185">Reference proteome</keyword>